<dbReference type="AlphaFoldDB" id="U1YC99"/>
<proteinExistence type="predicted"/>
<organism evidence="1 2">
    <name type="scientific">Aneurinibacillus aneurinilyticus ATCC 12856</name>
    <dbReference type="NCBI Taxonomy" id="649747"/>
    <lineage>
        <taxon>Bacteria</taxon>
        <taxon>Bacillati</taxon>
        <taxon>Bacillota</taxon>
        <taxon>Bacilli</taxon>
        <taxon>Bacillales</taxon>
        <taxon>Paenibacillaceae</taxon>
        <taxon>Aneurinibacillus group</taxon>
        <taxon>Aneurinibacillus</taxon>
    </lineage>
</organism>
<dbReference type="HOGENOM" id="CLU_2969235_0_0_9"/>
<comment type="caution">
    <text evidence="1">The sequence shown here is derived from an EMBL/GenBank/DDBJ whole genome shotgun (WGS) entry which is preliminary data.</text>
</comment>
<protein>
    <submittedName>
        <fullName evidence="1">Uncharacterized protein</fullName>
    </submittedName>
</protein>
<evidence type="ECO:0000313" key="1">
    <source>
        <dbReference type="EMBL" id="ERI09722.1"/>
    </source>
</evidence>
<gene>
    <name evidence="1" type="ORF">HMPREF0083_02236</name>
</gene>
<reference evidence="1 2" key="1">
    <citation type="submission" date="2013-08" db="EMBL/GenBank/DDBJ databases">
        <authorList>
            <person name="Weinstock G."/>
            <person name="Sodergren E."/>
            <person name="Wylie T."/>
            <person name="Fulton L."/>
            <person name="Fulton R."/>
            <person name="Fronick C."/>
            <person name="O'Laughlin M."/>
            <person name="Godfrey J."/>
            <person name="Miner T."/>
            <person name="Herter B."/>
            <person name="Appelbaum E."/>
            <person name="Cordes M."/>
            <person name="Lek S."/>
            <person name="Wollam A."/>
            <person name="Pepin K.H."/>
            <person name="Palsikar V.B."/>
            <person name="Mitreva M."/>
            <person name="Wilson R.K."/>
        </authorList>
    </citation>
    <scope>NUCLEOTIDE SEQUENCE [LARGE SCALE GENOMIC DNA]</scope>
    <source>
        <strain evidence="1 2">ATCC 12856</strain>
    </source>
</reference>
<accession>U1YC99</accession>
<dbReference type="STRING" id="649747.HMPREF0083_02236"/>
<dbReference type="EMBL" id="AWSJ01000140">
    <property type="protein sequence ID" value="ERI09722.1"/>
    <property type="molecule type" value="Genomic_DNA"/>
</dbReference>
<evidence type="ECO:0000313" key="2">
    <source>
        <dbReference type="Proteomes" id="UP000016511"/>
    </source>
</evidence>
<keyword evidence="2" id="KW-1185">Reference proteome</keyword>
<dbReference type="Proteomes" id="UP000016511">
    <property type="component" value="Unassembled WGS sequence"/>
</dbReference>
<sequence>MSILFCLLGGSALFYELFPACPSTSSYFEKKQMSNKEENGEIMRLNVMTFVFIPFHYQ</sequence>
<name>U1YC99_ANEAE</name>